<proteinExistence type="predicted"/>
<dbReference type="Gene3D" id="1.50.10.10">
    <property type="match status" value="1"/>
</dbReference>
<dbReference type="Proteomes" id="UP000543598">
    <property type="component" value="Unassembled WGS sequence"/>
</dbReference>
<accession>A0A7Y2M1D0</accession>
<evidence type="ECO:0000313" key="2">
    <source>
        <dbReference type="EMBL" id="NNH04634.1"/>
    </source>
</evidence>
<feature type="domain" description="Mannosylglycerate hydrolase MGH1-like glycoside hydrolase" evidence="1">
    <location>
        <begin position="93"/>
        <end position="389"/>
    </location>
</feature>
<dbReference type="RefSeq" id="WP_167035867.1">
    <property type="nucleotide sequence ID" value="NZ_BAAANA010000001.1"/>
</dbReference>
<dbReference type="InterPro" id="IPR008928">
    <property type="entry name" value="6-hairpin_glycosidase_sf"/>
</dbReference>
<dbReference type="GO" id="GO:0005975">
    <property type="term" value="P:carbohydrate metabolic process"/>
    <property type="evidence" value="ECO:0007669"/>
    <property type="project" value="InterPro"/>
</dbReference>
<dbReference type="InterPro" id="IPR012341">
    <property type="entry name" value="6hp_glycosidase-like_sf"/>
</dbReference>
<sequence length="491" mass="53795">MAAIDEALARLRSAEPAYGVAFVAVGGPLERRWRQAADELGACIRPIGGGAPLLNEGGVYDGAWIESTGTINAEVLDRFAPGVTRATHLRFAAEQRADGLMPYKVTPTGPGFSQIQLVTPLARCVWNHYLLTDRADREYLATMYTAMSRMDEWLATHRDTRGTGGVEAFCTFDTGHDASPRFWFAPDRCFRGEASLVDPSHPSLPYVAPDLTANVACQRTYLALIAEELGQDAAPWRAKAQASLAALWEQCWDAQNGTFYDRDRTGEHVRVSSDVLLRVLACEVGDDAFFAEALERHLFHTRRFLSPHGFTSLSMDDPRFDRDFRRNSWGGPVNFLAQLRAPAAFEHHGRGGELAVASQGVLTALALADRFPQTLDPWSGEAGYTSAYSPSILWLLDAVERWFGILPHPDGSLSFTALPPTRLGHGAAAHAVGYRRVVDGATWELVGDDERSVVLRDGVEALALGRGERVMLDRAGAVLSRQTLTSIAPRF</sequence>
<keyword evidence="3" id="KW-1185">Reference proteome</keyword>
<dbReference type="Pfam" id="PF22422">
    <property type="entry name" value="MGH1-like_GH"/>
    <property type="match status" value="1"/>
</dbReference>
<protein>
    <recommendedName>
        <fullName evidence="1">Mannosylglycerate hydrolase MGH1-like glycoside hydrolase domain-containing protein</fullName>
    </recommendedName>
</protein>
<dbReference type="SUPFAM" id="SSF48208">
    <property type="entry name" value="Six-hairpin glycosidases"/>
    <property type="match status" value="1"/>
</dbReference>
<gene>
    <name evidence="2" type="ORF">HLA99_12340</name>
</gene>
<dbReference type="InterPro" id="IPR054491">
    <property type="entry name" value="MGH1-like_GH"/>
</dbReference>
<reference evidence="2 3" key="1">
    <citation type="submission" date="2020-05" db="EMBL/GenBank/DDBJ databases">
        <title>MicrobeNet Type strains.</title>
        <authorList>
            <person name="Nicholson A.C."/>
        </authorList>
    </citation>
    <scope>NUCLEOTIDE SEQUENCE [LARGE SCALE GENOMIC DNA]</scope>
    <source>
        <strain evidence="2 3">JCM 14282</strain>
    </source>
</reference>
<dbReference type="AlphaFoldDB" id="A0A7Y2M1D0"/>
<dbReference type="EMBL" id="JABEMB010000019">
    <property type="protein sequence ID" value="NNH04634.1"/>
    <property type="molecule type" value="Genomic_DNA"/>
</dbReference>
<evidence type="ECO:0000259" key="1">
    <source>
        <dbReference type="Pfam" id="PF22422"/>
    </source>
</evidence>
<evidence type="ECO:0000313" key="3">
    <source>
        <dbReference type="Proteomes" id="UP000543598"/>
    </source>
</evidence>
<organism evidence="2 3">
    <name type="scientific">Microbacterium ulmi</name>
    <dbReference type="NCBI Taxonomy" id="179095"/>
    <lineage>
        <taxon>Bacteria</taxon>
        <taxon>Bacillati</taxon>
        <taxon>Actinomycetota</taxon>
        <taxon>Actinomycetes</taxon>
        <taxon>Micrococcales</taxon>
        <taxon>Microbacteriaceae</taxon>
        <taxon>Microbacterium</taxon>
    </lineage>
</organism>
<comment type="caution">
    <text evidence="2">The sequence shown here is derived from an EMBL/GenBank/DDBJ whole genome shotgun (WGS) entry which is preliminary data.</text>
</comment>
<name>A0A7Y2M1D0_9MICO</name>